<comment type="caution">
    <text evidence="1">The sequence shown here is derived from an EMBL/GenBank/DDBJ whole genome shotgun (WGS) entry which is preliminary data.</text>
</comment>
<name>A0ACB9RNJ3_9MYRT</name>
<dbReference type="EMBL" id="CM042882">
    <property type="protein sequence ID" value="KAI4380731.1"/>
    <property type="molecule type" value="Genomic_DNA"/>
</dbReference>
<proteinExistence type="predicted"/>
<dbReference type="Proteomes" id="UP001057402">
    <property type="component" value="Chromosome 3"/>
</dbReference>
<gene>
    <name evidence="1" type="ORF">MLD38_006892</name>
</gene>
<keyword evidence="2" id="KW-1185">Reference proteome</keyword>
<reference evidence="2" key="1">
    <citation type="journal article" date="2023" name="Front. Plant Sci.">
        <title>Chromosomal-level genome assembly of Melastoma candidum provides insights into trichome evolution.</title>
        <authorList>
            <person name="Zhong Y."/>
            <person name="Wu W."/>
            <person name="Sun C."/>
            <person name="Zou P."/>
            <person name="Liu Y."/>
            <person name="Dai S."/>
            <person name="Zhou R."/>
        </authorList>
    </citation>
    <scope>NUCLEOTIDE SEQUENCE [LARGE SCALE GENOMIC DNA]</scope>
</reference>
<evidence type="ECO:0000313" key="2">
    <source>
        <dbReference type="Proteomes" id="UP001057402"/>
    </source>
</evidence>
<protein>
    <submittedName>
        <fullName evidence="1">Uncharacterized protein</fullName>
    </submittedName>
</protein>
<organism evidence="1 2">
    <name type="scientific">Melastoma candidum</name>
    <dbReference type="NCBI Taxonomy" id="119954"/>
    <lineage>
        <taxon>Eukaryota</taxon>
        <taxon>Viridiplantae</taxon>
        <taxon>Streptophyta</taxon>
        <taxon>Embryophyta</taxon>
        <taxon>Tracheophyta</taxon>
        <taxon>Spermatophyta</taxon>
        <taxon>Magnoliopsida</taxon>
        <taxon>eudicotyledons</taxon>
        <taxon>Gunneridae</taxon>
        <taxon>Pentapetalae</taxon>
        <taxon>rosids</taxon>
        <taxon>malvids</taxon>
        <taxon>Myrtales</taxon>
        <taxon>Melastomataceae</taxon>
        <taxon>Melastomatoideae</taxon>
        <taxon>Melastomateae</taxon>
        <taxon>Melastoma</taxon>
    </lineage>
</organism>
<sequence>MLHKSFKPAQCKTALKLAASRIKLLKNGKIVQIKQLRREVAQLLDSGQVQTARIRVDHVYREEKTMGAYDLIEIYCELIASHFPIIESQKNCPIDLKEAIASVVFASPRCADVPELADVWKHFKAKYGKEFISASVELRPDCGVNRSLVEKLSSKTPDGVTKVKILTAIALEHNIKWDPNTFGRNDTTSQDELLQKGPVTFEKARRMHEEPPNLHMLYNSQASPSFDIGYHKVANPEPAKNLNARPSFGGQNIPPSPEHISTPANSYLGMYSSGNVTEGYETRSRYSGDFNKNYMDQPDWNMEFTDATAAAQAAAESAERASIAARSAAELSSLGRVTPRYGPDSHGFKEERLKRPSALRSPGEAPPTSQVNNASVSRNSGLAYDNFRDERLKRPSVLPSPCEAPPKSQVINASVGRNYGLAYEHFRDERFERPSVLCSPGKVPPTSQVNNAFIGRNSGLAYDNFRDERLERPSVLPSPGEAPPKSQVVNASVDRNYGLAYEHFRDERFEKPFILRSPGEAPPTSQVKNAFVGRNPRLACDHFRDERLERPFILRSPGEAPPKSQVINASVGRNSGLAYDHFRDERLERPSICSPVKAPPKSQVNNDSVCRNSRLAYDHFGEERLERPSILQAPPEILVNNASVDRNFGLAYDRFGDEWLERPSILHSPDESPPKSQANNASISRNFGLACDHFRDEPLKRPPILCSPLEAPPKILVNNASANRSSGLAYDHLGDERLERRPVLHSPGAAPPKIRVNNASVDGSSGLAYDHFGDKQLEKPPSLSSPGESPRSRVNNASVGRNSGLAYDYVDKSEDNLARDSESYNGLGKSASYKPNPDVGSIFHSGPVSGDNTVVSDVCSNRGDDSEDDDSLSGVTKKSYRDAYKKGSKYNKPSVGAAVGDVDAPVYEQHAAGRYTEPNPWFTRLENDDGISDRRNERKNTSGEVNRTARSSEIHARRESIKTLARFTPEVKESYGCEKDSSRISIRSQPSCSSSFAEKKDFSSLSNEKAEGGFAEKLFDDCDEERISVRSNAAGGSLAVFDNYGLDDDVYVFDLDKGPTSPDSGKTTPERASANFLEKSSSAAHYSQGNQSPVYVEAVPSPKAASESEEGLPVTTYDLDGPSFKNEEAPEKSREPKRIDDSRFKKLSGSSKFTTLSEAEDVDLQSSRPAIHEDESEQDMTSDSGRVLPYGNIPCGIQNRRHLPPLVVAGPITDKNSLSDQRTDEPRFSPSNSTSTDRASDEDPDIHYVDDQVKTRPNRRMQTNFVVSHEATILQPKTESRPVVHDDADDDDDEEEEVVVDFDGNYWRKPSTRPTKKYSAKIIRSSSQSSMSDSDRNSNVAEGRTTQVSSGKSHIGAVTGFSQRTSPLSSYHSTSRKPSLDAENSGFSPRGTDGGWNSEKLSARTSAPNGSDSSGSLKWRSVEHKASSGDTPKETAAKNQSSVPSGNEDAAEISKPAKPSLNSISREDSLKRASHVHPKMPDYETFLANLQTLRANGQ</sequence>
<accession>A0ACB9RNJ3</accession>
<evidence type="ECO:0000313" key="1">
    <source>
        <dbReference type="EMBL" id="KAI4380731.1"/>
    </source>
</evidence>